<organism evidence="2 3">
    <name type="scientific">Bicyclus anynana</name>
    <name type="common">Squinting bush brown butterfly</name>
    <dbReference type="NCBI Taxonomy" id="110368"/>
    <lineage>
        <taxon>Eukaryota</taxon>
        <taxon>Metazoa</taxon>
        <taxon>Ecdysozoa</taxon>
        <taxon>Arthropoda</taxon>
        <taxon>Hexapoda</taxon>
        <taxon>Insecta</taxon>
        <taxon>Pterygota</taxon>
        <taxon>Neoptera</taxon>
        <taxon>Endopterygota</taxon>
        <taxon>Lepidoptera</taxon>
        <taxon>Glossata</taxon>
        <taxon>Ditrysia</taxon>
        <taxon>Papilionoidea</taxon>
        <taxon>Nymphalidae</taxon>
        <taxon>Satyrinae</taxon>
        <taxon>Satyrini</taxon>
        <taxon>Mycalesina</taxon>
        <taxon>Bicyclus</taxon>
    </lineage>
</organism>
<accession>A0A6J1PBC4</accession>
<dbReference type="RefSeq" id="XP_023955167.1">
    <property type="nucleotide sequence ID" value="XM_024099399.2"/>
</dbReference>
<dbReference type="OrthoDB" id="7347330at2759"/>
<keyword evidence="2" id="KW-1185">Reference proteome</keyword>
<sequence length="175" mass="19637">MMAKAQCIGQILSIVLFVYVCGESEKGNNYDANNAFKAQNYDEIDPVIDMLLNGEYDANNNLENKTFQDVVEDEPVLLYPDGVWKCGNCTDSDKMDLLYSEVYERDVNYDEYAEELNMEIQIGLSLNNMKCITVKAEEDTDVRIVSGACSGEQATLGLLRAIHCVISVYGYEQHG</sequence>
<name>A0A6J1PBC4_BICAN</name>
<keyword evidence="1" id="KW-0732">Signal</keyword>
<dbReference type="AlphaFoldDB" id="A0A6J1PBC4"/>
<proteinExistence type="predicted"/>
<feature type="signal peptide" evidence="1">
    <location>
        <begin position="1"/>
        <end position="22"/>
    </location>
</feature>
<evidence type="ECO:0000256" key="1">
    <source>
        <dbReference type="SAM" id="SignalP"/>
    </source>
</evidence>
<dbReference type="KEGG" id="bany:112058515"/>
<feature type="chain" id="PRO_5026702068" evidence="1">
    <location>
        <begin position="23"/>
        <end position="175"/>
    </location>
</feature>
<dbReference type="Proteomes" id="UP001652582">
    <property type="component" value="Chromosome 9"/>
</dbReference>
<reference evidence="3" key="1">
    <citation type="submission" date="2025-08" db="UniProtKB">
        <authorList>
            <consortium name="RefSeq"/>
        </authorList>
    </citation>
    <scope>IDENTIFICATION</scope>
</reference>
<dbReference type="GeneID" id="112058515"/>
<gene>
    <name evidence="3" type="primary">LOC112058515</name>
</gene>
<evidence type="ECO:0000313" key="3">
    <source>
        <dbReference type="RefSeq" id="XP_023955167.1"/>
    </source>
</evidence>
<protein>
    <submittedName>
        <fullName evidence="3">Uncharacterized protein LOC112058515</fullName>
    </submittedName>
</protein>
<evidence type="ECO:0000313" key="2">
    <source>
        <dbReference type="Proteomes" id="UP001652582"/>
    </source>
</evidence>